<name>A0A183LQJ8_9TREM</name>
<protein>
    <submittedName>
        <fullName evidence="1">Uncharacterized protein</fullName>
    </submittedName>
</protein>
<accession>A0A183LQJ8</accession>
<evidence type="ECO:0000313" key="1">
    <source>
        <dbReference type="EMBL" id="VDO69301.1"/>
    </source>
</evidence>
<gene>
    <name evidence="1" type="ORF">SMRZ_LOCUS6073</name>
</gene>
<dbReference type="Proteomes" id="UP000277204">
    <property type="component" value="Unassembled WGS sequence"/>
</dbReference>
<dbReference type="EMBL" id="UZAI01002206">
    <property type="protein sequence ID" value="VDO69301.1"/>
    <property type="molecule type" value="Genomic_DNA"/>
</dbReference>
<keyword evidence="2" id="KW-1185">Reference proteome</keyword>
<reference evidence="1 2" key="1">
    <citation type="submission" date="2018-11" db="EMBL/GenBank/DDBJ databases">
        <authorList>
            <consortium name="Pathogen Informatics"/>
        </authorList>
    </citation>
    <scope>NUCLEOTIDE SEQUENCE [LARGE SCALE GENOMIC DNA]</scope>
    <source>
        <strain evidence="1 2">Zambia</strain>
    </source>
</reference>
<evidence type="ECO:0000313" key="2">
    <source>
        <dbReference type="Proteomes" id="UP000277204"/>
    </source>
</evidence>
<dbReference type="AlphaFoldDB" id="A0A183LQJ8"/>
<organism evidence="1 2">
    <name type="scientific">Schistosoma margrebowiei</name>
    <dbReference type="NCBI Taxonomy" id="48269"/>
    <lineage>
        <taxon>Eukaryota</taxon>
        <taxon>Metazoa</taxon>
        <taxon>Spiralia</taxon>
        <taxon>Lophotrochozoa</taxon>
        <taxon>Platyhelminthes</taxon>
        <taxon>Trematoda</taxon>
        <taxon>Digenea</taxon>
        <taxon>Strigeidida</taxon>
        <taxon>Schistosomatoidea</taxon>
        <taxon>Schistosomatidae</taxon>
        <taxon>Schistosoma</taxon>
    </lineage>
</organism>
<sequence>MYVPIHPISMETLDKIQERKNKKTAINNSRTQAEKVKAKPQYTEANKPAPVNPMDNEAGNTDISIAVTPSTIEEIRIAIRQIKSRKAAPPDNILAGFLKSDTEVTSKIIHVLFKIWEEEQVPTDWKEGHIIKILKKGNLR</sequence>
<proteinExistence type="predicted"/>